<dbReference type="EMBL" id="OU895879">
    <property type="protein sequence ID" value="CAG9809916.1"/>
    <property type="molecule type" value="Genomic_DNA"/>
</dbReference>
<organism evidence="7 8">
    <name type="scientific">Chironomus riparius</name>
    <dbReference type="NCBI Taxonomy" id="315576"/>
    <lineage>
        <taxon>Eukaryota</taxon>
        <taxon>Metazoa</taxon>
        <taxon>Ecdysozoa</taxon>
        <taxon>Arthropoda</taxon>
        <taxon>Hexapoda</taxon>
        <taxon>Insecta</taxon>
        <taxon>Pterygota</taxon>
        <taxon>Neoptera</taxon>
        <taxon>Endopterygota</taxon>
        <taxon>Diptera</taxon>
        <taxon>Nematocera</taxon>
        <taxon>Chironomoidea</taxon>
        <taxon>Chironomidae</taxon>
        <taxon>Chironominae</taxon>
        <taxon>Chironomus</taxon>
    </lineage>
</organism>
<keyword evidence="3" id="KW-0677">Repeat</keyword>
<evidence type="ECO:0000259" key="6">
    <source>
        <dbReference type="SMART" id="SM00494"/>
    </source>
</evidence>
<accession>A0A9N9WUP1</accession>
<dbReference type="OrthoDB" id="7743183at2759"/>
<dbReference type="SUPFAM" id="SSF57625">
    <property type="entry name" value="Invertebrate chitin-binding proteins"/>
    <property type="match status" value="3"/>
</dbReference>
<dbReference type="InterPro" id="IPR036508">
    <property type="entry name" value="Chitin-bd_dom_sf"/>
</dbReference>
<dbReference type="SMART" id="SM00494">
    <property type="entry name" value="ChtBD2"/>
    <property type="match status" value="3"/>
</dbReference>
<keyword evidence="5" id="KW-0325">Glycoprotein</keyword>
<dbReference type="AlphaFoldDB" id="A0A9N9WUP1"/>
<dbReference type="InterPro" id="IPR002557">
    <property type="entry name" value="Chitin-bd_dom"/>
</dbReference>
<feature type="domain" description="Chitin-binding type-2" evidence="6">
    <location>
        <begin position="110"/>
        <end position="167"/>
    </location>
</feature>
<feature type="domain" description="Chitin-binding type-2" evidence="6">
    <location>
        <begin position="30"/>
        <end position="87"/>
    </location>
</feature>
<dbReference type="InterPro" id="IPR051940">
    <property type="entry name" value="Chitin_bind-dev_reg"/>
</dbReference>
<dbReference type="GO" id="GO:0005576">
    <property type="term" value="C:extracellular region"/>
    <property type="evidence" value="ECO:0007669"/>
    <property type="project" value="InterPro"/>
</dbReference>
<evidence type="ECO:0000256" key="2">
    <source>
        <dbReference type="ARBA" id="ARBA00022729"/>
    </source>
</evidence>
<name>A0A9N9WUP1_9DIPT</name>
<evidence type="ECO:0000256" key="3">
    <source>
        <dbReference type="ARBA" id="ARBA00022737"/>
    </source>
</evidence>
<evidence type="ECO:0000256" key="4">
    <source>
        <dbReference type="ARBA" id="ARBA00023157"/>
    </source>
</evidence>
<dbReference type="Pfam" id="PF01607">
    <property type="entry name" value="CBM_14"/>
    <property type="match status" value="3"/>
</dbReference>
<keyword evidence="4" id="KW-1015">Disulfide bond</keyword>
<keyword evidence="2" id="KW-0732">Signal</keyword>
<keyword evidence="1" id="KW-0147">Chitin-binding</keyword>
<keyword evidence="8" id="KW-1185">Reference proteome</keyword>
<proteinExistence type="predicted"/>
<dbReference type="GO" id="GO:0008061">
    <property type="term" value="F:chitin binding"/>
    <property type="evidence" value="ECO:0007669"/>
    <property type="project" value="UniProtKB-KW"/>
</dbReference>
<evidence type="ECO:0000313" key="7">
    <source>
        <dbReference type="EMBL" id="CAG9809916.1"/>
    </source>
</evidence>
<gene>
    <name evidence="7" type="ORF">CHIRRI_LOCUS12736</name>
</gene>
<evidence type="ECO:0000256" key="5">
    <source>
        <dbReference type="ARBA" id="ARBA00023180"/>
    </source>
</evidence>
<dbReference type="Gene3D" id="2.170.140.10">
    <property type="entry name" value="Chitin binding domain"/>
    <property type="match status" value="3"/>
</dbReference>
<dbReference type="Proteomes" id="UP001153620">
    <property type="component" value="Chromosome 3"/>
</dbReference>
<feature type="domain" description="Chitin-binding type-2" evidence="6">
    <location>
        <begin position="213"/>
        <end position="268"/>
    </location>
</feature>
<dbReference type="PANTHER" id="PTHR23301">
    <property type="entry name" value="CHITIN BINDING PERITROPHIN-A"/>
    <property type="match status" value="1"/>
</dbReference>
<protein>
    <recommendedName>
        <fullName evidence="6">Chitin-binding type-2 domain-containing protein</fullName>
    </recommendedName>
</protein>
<reference evidence="7" key="2">
    <citation type="submission" date="2022-10" db="EMBL/GenBank/DDBJ databases">
        <authorList>
            <consortium name="ENA_rothamsted_submissions"/>
            <consortium name="culmorum"/>
            <person name="King R."/>
        </authorList>
    </citation>
    <scope>NUCLEOTIDE SEQUENCE</scope>
</reference>
<reference evidence="7" key="1">
    <citation type="submission" date="2022-01" db="EMBL/GenBank/DDBJ databases">
        <authorList>
            <person name="King R."/>
        </authorList>
    </citation>
    <scope>NUCLEOTIDE SEQUENCE</scope>
</reference>
<evidence type="ECO:0000313" key="8">
    <source>
        <dbReference type="Proteomes" id="UP001153620"/>
    </source>
</evidence>
<dbReference type="PANTHER" id="PTHR23301:SF0">
    <property type="entry name" value="CHITIN-BINDING TYPE-2 DOMAIN-CONTAINING PROTEIN-RELATED"/>
    <property type="match status" value="1"/>
</dbReference>
<evidence type="ECO:0000256" key="1">
    <source>
        <dbReference type="ARBA" id="ARBA00022669"/>
    </source>
</evidence>
<sequence length="286" mass="31645">MNINVRILKLRKQVLDQQIGRPSSCQSIGDVCRFRISGTFPHPNPQRCDLYVQCFLFQSIEQQCPPGTIFPPNESQCVPGDRDTCTVFPPQTTTSSPLTTTQQQTTINPNICETIQGGTGVVEIPGDCTRYLLCILGEGTFINCANTEVFYPTEGRCVPGNPLTCEVFTTTTTTTMTTLPPPTTITTTSIPTTSTTLPTTVSSSTPLSPPIGNVCSGNNFRFVANPDVCWRYYFCLYGIPQPRECVRGYIFIEMLQSCVPGNRSTCKPFIMRLSENVQLLNFSNRF</sequence>